<evidence type="ECO:0000256" key="1">
    <source>
        <dbReference type="ARBA" id="ARBA00022737"/>
    </source>
</evidence>
<keyword evidence="1" id="KW-0677">Repeat</keyword>
<dbReference type="InterPro" id="IPR032675">
    <property type="entry name" value="LRR_dom_sf"/>
</dbReference>
<evidence type="ECO:0000313" key="3">
    <source>
        <dbReference type="EMBL" id="KAK4422047.1"/>
    </source>
</evidence>
<name>A0AAE1Y1Z5_9LAMI</name>
<dbReference type="PANTHER" id="PTHR47186">
    <property type="entry name" value="LEUCINE-RICH REPEAT-CONTAINING PROTEIN 57"/>
    <property type="match status" value="1"/>
</dbReference>
<keyword evidence="4" id="KW-1185">Reference proteome</keyword>
<feature type="domain" description="Disease resistance R13L4/SHOC-2-like LRR" evidence="2">
    <location>
        <begin position="96"/>
        <end position="411"/>
    </location>
</feature>
<dbReference type="Proteomes" id="UP001293254">
    <property type="component" value="Unassembled WGS sequence"/>
</dbReference>
<comment type="caution">
    <text evidence="3">The sequence shown here is derived from an EMBL/GenBank/DDBJ whole genome shotgun (WGS) entry which is preliminary data.</text>
</comment>
<accession>A0AAE1Y1Z5</accession>
<organism evidence="3 4">
    <name type="scientific">Sesamum alatum</name>
    <dbReference type="NCBI Taxonomy" id="300844"/>
    <lineage>
        <taxon>Eukaryota</taxon>
        <taxon>Viridiplantae</taxon>
        <taxon>Streptophyta</taxon>
        <taxon>Embryophyta</taxon>
        <taxon>Tracheophyta</taxon>
        <taxon>Spermatophyta</taxon>
        <taxon>Magnoliopsida</taxon>
        <taxon>eudicotyledons</taxon>
        <taxon>Gunneridae</taxon>
        <taxon>Pentapetalae</taxon>
        <taxon>asterids</taxon>
        <taxon>lamiids</taxon>
        <taxon>Lamiales</taxon>
        <taxon>Pedaliaceae</taxon>
        <taxon>Sesamum</taxon>
    </lineage>
</organism>
<reference evidence="3" key="1">
    <citation type="submission" date="2020-06" db="EMBL/GenBank/DDBJ databases">
        <authorList>
            <person name="Li T."/>
            <person name="Hu X."/>
            <person name="Zhang T."/>
            <person name="Song X."/>
            <person name="Zhang H."/>
            <person name="Dai N."/>
            <person name="Sheng W."/>
            <person name="Hou X."/>
            <person name="Wei L."/>
        </authorList>
    </citation>
    <scope>NUCLEOTIDE SEQUENCE</scope>
    <source>
        <strain evidence="3">3651</strain>
        <tissue evidence="3">Leaf</tissue>
    </source>
</reference>
<dbReference type="AlphaFoldDB" id="A0AAE1Y1Z5"/>
<dbReference type="EMBL" id="JACGWO010000008">
    <property type="protein sequence ID" value="KAK4422047.1"/>
    <property type="molecule type" value="Genomic_DNA"/>
</dbReference>
<protein>
    <submittedName>
        <fullName evidence="3">Disease resistance RPP8-like protein 3</fullName>
    </submittedName>
</protein>
<gene>
    <name evidence="3" type="ORF">Salat_2155500</name>
</gene>
<sequence>MVQVNVKETAGGFKNCRLHDLMRDLCISKAKDENFTKIIDFRREKKATESYASSTTMRRVSVYLETSGTNFPAACTEYDHIRSAFFYANDCKGDLLQHMKSHLGNFKLIRVLDLQGFHCPDELPKAIGDLIHLRYLSLSYSEFKKLPSSLSKLIFLETLDLEVDGALEIPNVIWKMVRLKHLYLPRNFLTQDGTKLRLDGLSELETLVNFNTSLCDVKDLDKLTNLRKLRAAIEDNLDDLPNIIKYISFTQNHLRRSSLSISCPQFCSDAELSLLRTLLGCHRLYKLCIRGHIAKLPEHYHFSSSIAKIAFKASALSEDPMATLQKLPKLSSLTLYDSTYVGEEMVCLTKGFPRLLYLKLWGLSNLRTWRIDEGAMPKLTRLVIAHCGKLEMLPDGLKFITTLQKLNVRWMPDGFKNRLRAADGEGEDFYKVRHVPDIKLD</sequence>
<evidence type="ECO:0000259" key="2">
    <source>
        <dbReference type="Pfam" id="PF23598"/>
    </source>
</evidence>
<evidence type="ECO:0000313" key="4">
    <source>
        <dbReference type="Proteomes" id="UP001293254"/>
    </source>
</evidence>
<reference evidence="3" key="2">
    <citation type="journal article" date="2024" name="Plant">
        <title>Genomic evolution and insights into agronomic trait innovations of Sesamum species.</title>
        <authorList>
            <person name="Miao H."/>
            <person name="Wang L."/>
            <person name="Qu L."/>
            <person name="Liu H."/>
            <person name="Sun Y."/>
            <person name="Le M."/>
            <person name="Wang Q."/>
            <person name="Wei S."/>
            <person name="Zheng Y."/>
            <person name="Lin W."/>
            <person name="Duan Y."/>
            <person name="Cao H."/>
            <person name="Xiong S."/>
            <person name="Wang X."/>
            <person name="Wei L."/>
            <person name="Li C."/>
            <person name="Ma Q."/>
            <person name="Ju M."/>
            <person name="Zhao R."/>
            <person name="Li G."/>
            <person name="Mu C."/>
            <person name="Tian Q."/>
            <person name="Mei H."/>
            <person name="Zhang T."/>
            <person name="Gao T."/>
            <person name="Zhang H."/>
        </authorList>
    </citation>
    <scope>NUCLEOTIDE SEQUENCE</scope>
    <source>
        <strain evidence="3">3651</strain>
    </source>
</reference>
<dbReference type="PANTHER" id="PTHR47186:SF57">
    <property type="entry name" value="OS02G0478300 PROTEIN"/>
    <property type="match status" value="1"/>
</dbReference>
<dbReference type="Gene3D" id="3.80.10.10">
    <property type="entry name" value="Ribonuclease Inhibitor"/>
    <property type="match status" value="1"/>
</dbReference>
<dbReference type="InterPro" id="IPR055414">
    <property type="entry name" value="LRR_R13L4/SHOC2-like"/>
</dbReference>
<dbReference type="Pfam" id="PF23598">
    <property type="entry name" value="LRR_14"/>
    <property type="match status" value="1"/>
</dbReference>
<dbReference type="SUPFAM" id="SSF52058">
    <property type="entry name" value="L domain-like"/>
    <property type="match status" value="1"/>
</dbReference>
<proteinExistence type="predicted"/>